<dbReference type="EMBL" id="CP022530">
    <property type="protein sequence ID" value="ASP39738.1"/>
    <property type="molecule type" value="Genomic_DNA"/>
</dbReference>
<dbReference type="InterPro" id="IPR036457">
    <property type="entry name" value="PPM-type-like_dom_sf"/>
</dbReference>
<protein>
    <submittedName>
        <fullName evidence="5">Fused response regulator/phosphatase</fullName>
    </submittedName>
</protein>
<feature type="domain" description="Response regulatory" evidence="4">
    <location>
        <begin position="4"/>
        <end position="116"/>
    </location>
</feature>
<evidence type="ECO:0000256" key="1">
    <source>
        <dbReference type="ARBA" id="ARBA00022801"/>
    </source>
</evidence>
<keyword evidence="1" id="KW-0378">Hydrolase</keyword>
<proteinExistence type="predicted"/>
<dbReference type="PANTHER" id="PTHR43156">
    <property type="entry name" value="STAGE II SPORULATION PROTEIN E-RELATED"/>
    <property type="match status" value="1"/>
</dbReference>
<name>A0A222FL52_9GAMM</name>
<dbReference type="Pfam" id="PF07228">
    <property type="entry name" value="SpoIIE"/>
    <property type="match status" value="1"/>
</dbReference>
<dbReference type="Gene3D" id="3.40.50.2300">
    <property type="match status" value="1"/>
</dbReference>
<keyword evidence="3" id="KW-0175">Coiled coil</keyword>
<dbReference type="InterPro" id="IPR011006">
    <property type="entry name" value="CheY-like_superfamily"/>
</dbReference>
<dbReference type="OrthoDB" id="6399952at2"/>
<dbReference type="SMART" id="SM00331">
    <property type="entry name" value="PP2C_SIG"/>
    <property type="match status" value="1"/>
</dbReference>
<dbReference type="Proteomes" id="UP000202440">
    <property type="component" value="Chromosome"/>
</dbReference>
<evidence type="ECO:0000313" key="5">
    <source>
        <dbReference type="EMBL" id="ASP39738.1"/>
    </source>
</evidence>
<keyword evidence="6" id="KW-1185">Reference proteome</keyword>
<dbReference type="InterPro" id="IPR052016">
    <property type="entry name" value="Bact_Sigma-Reg"/>
</dbReference>
<reference evidence="5 6" key="1">
    <citation type="submission" date="2017-07" db="EMBL/GenBank/DDBJ databases">
        <title>Annotated genome sequence of Bacterioplanes sanyensis isolated from Red Sea.</title>
        <authorList>
            <person name="Rehman Z.U."/>
        </authorList>
    </citation>
    <scope>NUCLEOTIDE SEQUENCE [LARGE SCALE GENOMIC DNA]</scope>
    <source>
        <strain evidence="5 6">NV9</strain>
    </source>
</reference>
<evidence type="ECO:0000256" key="3">
    <source>
        <dbReference type="SAM" id="Coils"/>
    </source>
</evidence>
<feature type="coiled-coil region" evidence="3">
    <location>
        <begin position="119"/>
        <end position="157"/>
    </location>
</feature>
<evidence type="ECO:0000256" key="2">
    <source>
        <dbReference type="PROSITE-ProRule" id="PRU00169"/>
    </source>
</evidence>
<dbReference type="GO" id="GO:0000160">
    <property type="term" value="P:phosphorelay signal transduction system"/>
    <property type="evidence" value="ECO:0007669"/>
    <property type="project" value="InterPro"/>
</dbReference>
<dbReference type="Gene3D" id="1.20.5.390">
    <property type="entry name" value="L1 transposable element, trimerization domain"/>
    <property type="match status" value="1"/>
</dbReference>
<dbReference type="PROSITE" id="PS50110">
    <property type="entry name" value="RESPONSE_REGULATORY"/>
    <property type="match status" value="1"/>
</dbReference>
<dbReference type="SUPFAM" id="SSF52172">
    <property type="entry name" value="CheY-like"/>
    <property type="match status" value="1"/>
</dbReference>
<evidence type="ECO:0000259" key="4">
    <source>
        <dbReference type="PROSITE" id="PS50110"/>
    </source>
</evidence>
<evidence type="ECO:0000313" key="6">
    <source>
        <dbReference type="Proteomes" id="UP000202440"/>
    </source>
</evidence>
<dbReference type="Pfam" id="PF00072">
    <property type="entry name" value="Response_reg"/>
    <property type="match status" value="1"/>
</dbReference>
<dbReference type="InterPro" id="IPR001789">
    <property type="entry name" value="Sig_transdc_resp-reg_receiver"/>
</dbReference>
<accession>A0A222FL52</accession>
<dbReference type="PANTHER" id="PTHR43156:SF2">
    <property type="entry name" value="STAGE II SPORULATION PROTEIN E"/>
    <property type="match status" value="1"/>
</dbReference>
<dbReference type="Gene3D" id="3.60.40.10">
    <property type="entry name" value="PPM-type phosphatase domain"/>
    <property type="match status" value="1"/>
</dbReference>
<dbReference type="KEGG" id="bsan:CHH28_14120"/>
<dbReference type="InterPro" id="IPR001932">
    <property type="entry name" value="PPM-type_phosphatase-like_dom"/>
</dbReference>
<comment type="caution">
    <text evidence="2">Lacks conserved residue(s) required for the propagation of feature annotation.</text>
</comment>
<organism evidence="5 6">
    <name type="scientific">Bacterioplanes sanyensis</name>
    <dbReference type="NCBI Taxonomy" id="1249553"/>
    <lineage>
        <taxon>Bacteria</taxon>
        <taxon>Pseudomonadati</taxon>
        <taxon>Pseudomonadota</taxon>
        <taxon>Gammaproteobacteria</taxon>
        <taxon>Oceanospirillales</taxon>
        <taxon>Oceanospirillaceae</taxon>
        <taxon>Bacterioplanes</taxon>
    </lineage>
</organism>
<gene>
    <name evidence="5" type="ORF">CHH28_14120</name>
</gene>
<dbReference type="RefSeq" id="WP_094060913.1">
    <property type="nucleotide sequence ID" value="NZ_CP022530.1"/>
</dbReference>
<sequence length="388" mass="43318">MAAAVLVIDDDSERCQRHVHYLHKRGYQAQAHQVSDNVSGWLQDHPVAAVVCALGDDLSFELLATFKQHFTHAPLVVLSPSSDSNDVLQALRMGADDYLILPLDNLEVLGLSVDKAVQHARIEAENQAYREHLEVTNRELRRHLDELRNDQQAGRQAQLRMLPEPITKMGINLSHRVIPSLLLSGDFLDYFELDQRRLVFYVADVSGHGASSAFVTVLLKNLTYRLRRNLRRGSSDDLNDPSRVLQRINSELLASQLGKHLTILYAIYDLVSSELVYSVGGHLPMPVLVVDGHADYLEGSGMPVGLFEGAKYQNYRMKLPEPFTLWMFSDGILEIIDQPTLNDKEAQLLSLAVSAEGSPERLINSLGLQVDAEVPDDIAMLAVNREGI</sequence>
<dbReference type="AlphaFoldDB" id="A0A222FL52"/>
<dbReference type="GO" id="GO:0016791">
    <property type="term" value="F:phosphatase activity"/>
    <property type="evidence" value="ECO:0007669"/>
    <property type="project" value="TreeGrafter"/>
</dbReference>